<dbReference type="EMBL" id="BAABJP010000068">
    <property type="protein sequence ID" value="GAA5176218.1"/>
    <property type="molecule type" value="Genomic_DNA"/>
</dbReference>
<dbReference type="InterPro" id="IPR042099">
    <property type="entry name" value="ANL_N_sf"/>
</dbReference>
<evidence type="ECO:0000313" key="5">
    <source>
        <dbReference type="EMBL" id="GAA5176218.1"/>
    </source>
</evidence>
<proteinExistence type="inferred from homology"/>
<dbReference type="Pfam" id="PF13193">
    <property type="entry name" value="AMP-binding_C"/>
    <property type="match status" value="1"/>
</dbReference>
<dbReference type="PANTHER" id="PTHR43201">
    <property type="entry name" value="ACYL-COA SYNTHETASE"/>
    <property type="match status" value="1"/>
</dbReference>
<keyword evidence="6" id="KW-1185">Reference proteome</keyword>
<sequence length="517" mass="54545">MEPAELGGVGTAVGALERRADADPDAELVRFEDGTRVGVGELDAGSRAVAARLAERAEPGASVATCLVPGRDAVELVFGLARLGVAEVPLPLDVTAASARALLVATGARTLVVGAEALAGNERLAELVTVIPDVVVVGAGAPKELPLLDELPLRPGAAARRPPPEPGAPLAVLSTSGTTGRAKAAVLPHFAAVRHAQRVRATMGYRPGDVLFNVFPWNHINVRHAALLPALLSGARLVAHRRFSASGFWATCRAEGVTAFNFMGAMLAILDRRPPAPEDAAHRVRLAYGAPAPVDLARRFLDRFGVRALEAYACTELGDVAANTPDTWRPGTAGRVVPEYEVAILDEAGRPLPPGEVGQIAARPRLPHMAFLEYAGDPDATSSVRPDGWFRTGDRGRLDADGYLSFAGRRADVVRRRGENVAAWDVERVLVEMPGVLDAAVVGVASELTEQEILAVLTPAGGADLTGPAVRDWCRPRLPPHALPRFVRIVPELPRNPNGKVLKAALGLDPDTWDAGR</sequence>
<dbReference type="InterPro" id="IPR045851">
    <property type="entry name" value="AMP-bd_C_sf"/>
</dbReference>
<accession>A0ABP9RF02</accession>
<comment type="similarity">
    <text evidence="1">Belongs to the ATP-dependent AMP-binding enzyme family.</text>
</comment>
<dbReference type="Pfam" id="PF00501">
    <property type="entry name" value="AMP-binding"/>
    <property type="match status" value="1"/>
</dbReference>
<protein>
    <submittedName>
        <fullName evidence="5">ATP-dependent acyl-CoA ligase</fullName>
    </submittedName>
</protein>
<dbReference type="Proteomes" id="UP001428817">
    <property type="component" value="Unassembled WGS sequence"/>
</dbReference>
<feature type="domain" description="AMP-dependent synthetase/ligase" evidence="3">
    <location>
        <begin position="16"/>
        <end position="363"/>
    </location>
</feature>
<dbReference type="Gene3D" id="3.30.300.30">
    <property type="match status" value="1"/>
</dbReference>
<name>A0ABP9RF02_9PSEU</name>
<dbReference type="InterPro" id="IPR025110">
    <property type="entry name" value="AMP-bd_C"/>
</dbReference>
<evidence type="ECO:0000259" key="3">
    <source>
        <dbReference type="Pfam" id="PF00501"/>
    </source>
</evidence>
<dbReference type="GO" id="GO:0016874">
    <property type="term" value="F:ligase activity"/>
    <property type="evidence" value="ECO:0007669"/>
    <property type="project" value="UniProtKB-KW"/>
</dbReference>
<feature type="domain" description="AMP-binding enzyme C-terminal" evidence="4">
    <location>
        <begin position="426"/>
        <end position="500"/>
    </location>
</feature>
<evidence type="ECO:0000256" key="2">
    <source>
        <dbReference type="ARBA" id="ARBA00022598"/>
    </source>
</evidence>
<dbReference type="RefSeq" id="WP_185065716.1">
    <property type="nucleotide sequence ID" value="NZ_BAABJP010000068.1"/>
</dbReference>
<dbReference type="Gene3D" id="3.40.50.12780">
    <property type="entry name" value="N-terminal domain of ligase-like"/>
    <property type="match status" value="1"/>
</dbReference>
<evidence type="ECO:0000313" key="6">
    <source>
        <dbReference type="Proteomes" id="UP001428817"/>
    </source>
</evidence>
<organism evidence="5 6">
    <name type="scientific">Pseudonocardia eucalypti</name>
    <dbReference type="NCBI Taxonomy" id="648755"/>
    <lineage>
        <taxon>Bacteria</taxon>
        <taxon>Bacillati</taxon>
        <taxon>Actinomycetota</taxon>
        <taxon>Actinomycetes</taxon>
        <taxon>Pseudonocardiales</taxon>
        <taxon>Pseudonocardiaceae</taxon>
        <taxon>Pseudonocardia</taxon>
    </lineage>
</organism>
<keyword evidence="2 5" id="KW-0436">Ligase</keyword>
<reference evidence="6" key="1">
    <citation type="journal article" date="2019" name="Int. J. Syst. Evol. Microbiol.">
        <title>The Global Catalogue of Microorganisms (GCM) 10K type strain sequencing project: providing services to taxonomists for standard genome sequencing and annotation.</title>
        <authorList>
            <consortium name="The Broad Institute Genomics Platform"/>
            <consortium name="The Broad Institute Genome Sequencing Center for Infectious Disease"/>
            <person name="Wu L."/>
            <person name="Ma J."/>
        </authorList>
    </citation>
    <scope>NUCLEOTIDE SEQUENCE [LARGE SCALE GENOMIC DNA]</scope>
    <source>
        <strain evidence="6">JCM 18303</strain>
    </source>
</reference>
<comment type="caution">
    <text evidence="5">The sequence shown here is derived from an EMBL/GenBank/DDBJ whole genome shotgun (WGS) entry which is preliminary data.</text>
</comment>
<evidence type="ECO:0000259" key="4">
    <source>
        <dbReference type="Pfam" id="PF13193"/>
    </source>
</evidence>
<dbReference type="PANTHER" id="PTHR43201:SF5">
    <property type="entry name" value="MEDIUM-CHAIN ACYL-COA LIGASE ACSF2, MITOCHONDRIAL"/>
    <property type="match status" value="1"/>
</dbReference>
<gene>
    <name evidence="5" type="ORF">GCM10023321_84060</name>
</gene>
<dbReference type="SUPFAM" id="SSF56801">
    <property type="entry name" value="Acetyl-CoA synthetase-like"/>
    <property type="match status" value="1"/>
</dbReference>
<dbReference type="InterPro" id="IPR000873">
    <property type="entry name" value="AMP-dep_synth/lig_dom"/>
</dbReference>
<evidence type="ECO:0000256" key="1">
    <source>
        <dbReference type="ARBA" id="ARBA00006432"/>
    </source>
</evidence>